<dbReference type="InterPro" id="IPR052524">
    <property type="entry name" value="MFS_Cyanate_Porter"/>
</dbReference>
<dbReference type="SUPFAM" id="SSF103473">
    <property type="entry name" value="MFS general substrate transporter"/>
    <property type="match status" value="1"/>
</dbReference>
<comment type="caution">
    <text evidence="3">The sequence shown here is derived from an EMBL/GenBank/DDBJ whole genome shotgun (WGS) entry which is preliminary data.</text>
</comment>
<dbReference type="PANTHER" id="PTHR23523:SF2">
    <property type="entry name" value="2-NITROIMIDAZOLE TRANSPORTER"/>
    <property type="match status" value="1"/>
</dbReference>
<feature type="transmembrane region" description="Helical" evidence="2">
    <location>
        <begin position="85"/>
        <end position="108"/>
    </location>
</feature>
<evidence type="ECO:0000313" key="4">
    <source>
        <dbReference type="Proteomes" id="UP000019754"/>
    </source>
</evidence>
<keyword evidence="4" id="KW-1185">Reference proteome</keyword>
<feature type="region of interest" description="Disordered" evidence="1">
    <location>
        <begin position="1"/>
        <end position="40"/>
    </location>
</feature>
<dbReference type="EMBL" id="AORC01000013">
    <property type="protein sequence ID" value="EYT48700.1"/>
    <property type="molecule type" value="Genomic_DNA"/>
</dbReference>
<dbReference type="Proteomes" id="UP000019754">
    <property type="component" value="Unassembled WGS sequence"/>
</dbReference>
<feature type="compositionally biased region" description="Basic and acidic residues" evidence="1">
    <location>
        <begin position="1"/>
        <end position="14"/>
    </location>
</feature>
<sequence>MADHHESDSPHQPHDAPGPTGAAPDPGPAPRRGGAAPRRGGAAAGAPVVGALLAVLAVATVSVNLRPGATSLGPLLEDVVAFHGQGGLATGLLTALPCLAFGVLGMLAVPISKRVGLTGTVVASFVLVVAGLLLRPQASTFWMFTALSLLALVGPALGNVIVPAWIKQYGGRRTVGLMTLYSTLLGVGGATGSAFAVPLMTDGALGWQDSLRFWGLIAVVPVVVWVIVLARTGHDFPPPTAQGELHTSVLRSPTALALTVMFGLQSMNAYTQFGLLPQILTGGGMSPTNAGLVTGSVAAWGILGGLVMPTIIDRSRHLPLIALAFGVLTAAGYVGLILAPAAGALLWAAVLGIGGFAFPTAIALIPARSRDPLVTAKLSGMVQPIGYLIAAAGSITAGVVLDATGSASTMLAMMAVTGLALGLAGYRAAKPVFIDDEIAR</sequence>
<feature type="transmembrane region" description="Helical" evidence="2">
    <location>
        <begin position="320"/>
        <end position="339"/>
    </location>
</feature>
<feature type="transmembrane region" description="Helical" evidence="2">
    <location>
        <begin position="250"/>
        <end position="270"/>
    </location>
</feature>
<keyword evidence="2" id="KW-1133">Transmembrane helix</keyword>
<organism evidence="3 4">
    <name type="scientific">Brachybacterium muris UCD-AY4</name>
    <dbReference type="NCBI Taxonomy" id="1249481"/>
    <lineage>
        <taxon>Bacteria</taxon>
        <taxon>Bacillati</taxon>
        <taxon>Actinomycetota</taxon>
        <taxon>Actinomycetes</taxon>
        <taxon>Micrococcales</taxon>
        <taxon>Dermabacteraceae</taxon>
        <taxon>Brachybacterium</taxon>
    </lineage>
</organism>
<dbReference type="Pfam" id="PF07690">
    <property type="entry name" value="MFS_1"/>
    <property type="match status" value="1"/>
</dbReference>
<keyword evidence="2" id="KW-0812">Transmembrane</keyword>
<feature type="transmembrane region" description="Helical" evidence="2">
    <location>
        <begin position="178"/>
        <end position="199"/>
    </location>
</feature>
<feature type="transmembrane region" description="Helical" evidence="2">
    <location>
        <begin position="407"/>
        <end position="426"/>
    </location>
</feature>
<feature type="transmembrane region" description="Helical" evidence="2">
    <location>
        <begin position="290"/>
        <end position="308"/>
    </location>
</feature>
<dbReference type="PANTHER" id="PTHR23523">
    <property type="match status" value="1"/>
</dbReference>
<evidence type="ECO:0000313" key="3">
    <source>
        <dbReference type="EMBL" id="EYT48700.1"/>
    </source>
</evidence>
<gene>
    <name evidence="3" type="ORF">D641_0110865</name>
</gene>
<dbReference type="Gene3D" id="1.20.1250.20">
    <property type="entry name" value="MFS general substrate transporter like domains"/>
    <property type="match status" value="1"/>
</dbReference>
<feature type="transmembrane region" description="Helical" evidence="2">
    <location>
        <begin position="140"/>
        <end position="166"/>
    </location>
</feature>
<dbReference type="GO" id="GO:0022857">
    <property type="term" value="F:transmembrane transporter activity"/>
    <property type="evidence" value="ECO:0007669"/>
    <property type="project" value="InterPro"/>
</dbReference>
<feature type="transmembrane region" description="Helical" evidence="2">
    <location>
        <begin position="41"/>
        <end position="65"/>
    </location>
</feature>
<dbReference type="InterPro" id="IPR036259">
    <property type="entry name" value="MFS_trans_sf"/>
</dbReference>
<dbReference type="AlphaFoldDB" id="A0A022KSI8"/>
<keyword evidence="2" id="KW-0472">Membrane</keyword>
<dbReference type="InterPro" id="IPR011701">
    <property type="entry name" value="MFS"/>
</dbReference>
<evidence type="ECO:0000256" key="1">
    <source>
        <dbReference type="SAM" id="MobiDB-lite"/>
    </source>
</evidence>
<evidence type="ECO:0000256" key="2">
    <source>
        <dbReference type="SAM" id="Phobius"/>
    </source>
</evidence>
<protein>
    <submittedName>
        <fullName evidence="3">Cyanate permease</fullName>
    </submittedName>
</protein>
<feature type="transmembrane region" description="Helical" evidence="2">
    <location>
        <begin position="345"/>
        <end position="365"/>
    </location>
</feature>
<dbReference type="STRING" id="1249481.D641_0110865"/>
<reference evidence="3 4" key="1">
    <citation type="journal article" date="2013" name="Genome Announc.">
        <title>Draft genome sequence of an Actinobacterium, Brachybacterium muris strain UCD-AY4.</title>
        <authorList>
            <person name="Lo J.R."/>
            <person name="Lang J.M."/>
            <person name="Darling A.E."/>
            <person name="Eisen J.A."/>
            <person name="Coil D.A."/>
        </authorList>
    </citation>
    <scope>NUCLEOTIDE SEQUENCE [LARGE SCALE GENOMIC DNA]</scope>
    <source>
        <strain evidence="3 4">UCD-AY4</strain>
    </source>
</reference>
<proteinExistence type="predicted"/>
<feature type="transmembrane region" description="Helical" evidence="2">
    <location>
        <begin position="115"/>
        <end position="134"/>
    </location>
</feature>
<dbReference type="HOGENOM" id="CLU_038046_0_0_11"/>
<feature type="compositionally biased region" description="Low complexity" evidence="1">
    <location>
        <begin position="17"/>
        <end position="40"/>
    </location>
</feature>
<dbReference type="RefSeq" id="WP_017824805.1">
    <property type="nucleotide sequence ID" value="NZ_KB403092.1"/>
</dbReference>
<feature type="transmembrane region" description="Helical" evidence="2">
    <location>
        <begin position="385"/>
        <end position="401"/>
    </location>
</feature>
<feature type="transmembrane region" description="Helical" evidence="2">
    <location>
        <begin position="211"/>
        <end position="230"/>
    </location>
</feature>
<accession>A0A022KSI8</accession>
<name>A0A022KSI8_9MICO</name>